<accession>A0A9P0BVA6</accession>
<dbReference type="GO" id="GO:0005125">
    <property type="term" value="F:cytokine activity"/>
    <property type="evidence" value="ECO:0007669"/>
    <property type="project" value="UniProtKB-KW"/>
</dbReference>
<dbReference type="PANTHER" id="PTHR15151">
    <property type="entry name" value="PROTEIN EIGER"/>
    <property type="match status" value="1"/>
</dbReference>
<dbReference type="InterPro" id="IPR006052">
    <property type="entry name" value="TNF_dom"/>
</dbReference>
<name>A0A9P0BVA6_CHRIL</name>
<feature type="transmembrane region" description="Helical" evidence="8">
    <location>
        <begin position="53"/>
        <end position="75"/>
    </location>
</feature>
<dbReference type="GO" id="GO:0005164">
    <property type="term" value="F:tumor necrosis factor receptor binding"/>
    <property type="evidence" value="ECO:0007669"/>
    <property type="project" value="InterPro"/>
</dbReference>
<dbReference type="GO" id="GO:0016020">
    <property type="term" value="C:membrane"/>
    <property type="evidence" value="ECO:0007669"/>
    <property type="project" value="InterPro"/>
</dbReference>
<keyword evidence="8" id="KW-1133">Transmembrane helix</keyword>
<keyword evidence="5" id="KW-1015">Disulfide bond</keyword>
<dbReference type="EMBL" id="LR824005">
    <property type="protein sequence ID" value="CAH0592842.1"/>
    <property type="molecule type" value="Genomic_DNA"/>
</dbReference>
<dbReference type="Pfam" id="PF00229">
    <property type="entry name" value="TNF"/>
    <property type="match status" value="1"/>
</dbReference>
<dbReference type="Proteomes" id="UP001154114">
    <property type="component" value="Chromosome 2"/>
</dbReference>
<gene>
    <name evidence="10" type="ORF">CINC_LOCUS5980</name>
</gene>
<dbReference type="InterPro" id="IPR021184">
    <property type="entry name" value="TNF_CS"/>
</dbReference>
<proteinExistence type="inferred from homology"/>
<keyword evidence="4" id="KW-0964">Secreted</keyword>
<protein>
    <recommendedName>
        <fullName evidence="9">THD domain-containing protein</fullName>
    </recommendedName>
</protein>
<evidence type="ECO:0000256" key="1">
    <source>
        <dbReference type="ARBA" id="ARBA00004613"/>
    </source>
</evidence>
<dbReference type="OrthoDB" id="6159739at2759"/>
<evidence type="ECO:0000256" key="6">
    <source>
        <dbReference type="ARBA" id="ARBA00023180"/>
    </source>
</evidence>
<dbReference type="SUPFAM" id="SSF49842">
    <property type="entry name" value="TNF-like"/>
    <property type="match status" value="1"/>
</dbReference>
<keyword evidence="3" id="KW-0202">Cytokine</keyword>
<evidence type="ECO:0000256" key="8">
    <source>
        <dbReference type="SAM" id="Phobius"/>
    </source>
</evidence>
<keyword evidence="8" id="KW-0472">Membrane</keyword>
<sequence>MAENHALIPEATAMYTQTNMKESQDISKNLMSGDFERQFRGAMVEKTDRRWQTWLITLAVVVGALLAWLLVFTVVREVQVRQLRREVDELTANMIAMSANFKSLSQKIEKNKLFNEFKDLQDTIYADEDIGTLDGKEVVKDRVYDSLEKLHGLTVMEDDNMGDDEDMLDTGDDAESGDWYPDYDKREHIGTTNMVHLRPEDFVDSDLSFRSDSERSVLSNIREIRRRLNENPEDPDLPELQPMPTSTPRADPPTPPAEETARDKRSVFPPSTDAVDDFAAPRVVGKTDERRKTKKFSPSSEYSTAKMALQSVTRTVRNSDYEEGSRRPFIAAHFHGNTSHLSPEVHEHYKGNGLVRVSHGAAHDVWYPAPWTVASPHPRPTLTRNGHVHVHHTGVYLVYVQIYYLDSHDIISWVLHRTNADIEGRETLLQCAQSSHSTEHIDKPNSCFSAAAIFLRAGDRLAVRNTGGDRHSLMQPEKSFIGLVKLADADDPTQEL</sequence>
<keyword evidence="6" id="KW-0325">Glycoprotein</keyword>
<organism evidence="10 11">
    <name type="scientific">Chrysodeixis includens</name>
    <name type="common">Soybean looper</name>
    <name type="synonym">Pseudoplusia includens</name>
    <dbReference type="NCBI Taxonomy" id="689277"/>
    <lineage>
        <taxon>Eukaryota</taxon>
        <taxon>Metazoa</taxon>
        <taxon>Ecdysozoa</taxon>
        <taxon>Arthropoda</taxon>
        <taxon>Hexapoda</taxon>
        <taxon>Insecta</taxon>
        <taxon>Pterygota</taxon>
        <taxon>Neoptera</taxon>
        <taxon>Endopterygota</taxon>
        <taxon>Lepidoptera</taxon>
        <taxon>Glossata</taxon>
        <taxon>Ditrysia</taxon>
        <taxon>Noctuoidea</taxon>
        <taxon>Noctuidae</taxon>
        <taxon>Plusiinae</taxon>
        <taxon>Chrysodeixis</taxon>
    </lineage>
</organism>
<dbReference type="InterPro" id="IPR051748">
    <property type="entry name" value="TNF_Ligand_Superfamily"/>
</dbReference>
<evidence type="ECO:0000259" key="9">
    <source>
        <dbReference type="PROSITE" id="PS50049"/>
    </source>
</evidence>
<feature type="domain" description="THD" evidence="9">
    <location>
        <begin position="330"/>
        <end position="486"/>
    </location>
</feature>
<evidence type="ECO:0000256" key="5">
    <source>
        <dbReference type="ARBA" id="ARBA00023157"/>
    </source>
</evidence>
<dbReference type="PROSITE" id="PS50049">
    <property type="entry name" value="THD_2"/>
    <property type="match status" value="1"/>
</dbReference>
<dbReference type="PANTHER" id="PTHR15151:SF24">
    <property type="entry name" value="A PROLIFERATION-INDUCING LIGAND-LIKE PROTEIN-RELATED"/>
    <property type="match status" value="1"/>
</dbReference>
<feature type="region of interest" description="Disordered" evidence="7">
    <location>
        <begin position="226"/>
        <end position="275"/>
    </location>
</feature>
<comment type="subcellular location">
    <subcellularLocation>
        <location evidence="1">Secreted</location>
    </subcellularLocation>
</comment>
<evidence type="ECO:0000256" key="7">
    <source>
        <dbReference type="SAM" id="MobiDB-lite"/>
    </source>
</evidence>
<dbReference type="GO" id="GO:0005615">
    <property type="term" value="C:extracellular space"/>
    <property type="evidence" value="ECO:0007669"/>
    <property type="project" value="UniProtKB-KW"/>
</dbReference>
<evidence type="ECO:0000256" key="4">
    <source>
        <dbReference type="ARBA" id="ARBA00022525"/>
    </source>
</evidence>
<dbReference type="AlphaFoldDB" id="A0A9P0BVA6"/>
<dbReference type="GO" id="GO:0006955">
    <property type="term" value="P:immune response"/>
    <property type="evidence" value="ECO:0007669"/>
    <property type="project" value="InterPro"/>
</dbReference>
<dbReference type="Gene3D" id="2.60.120.40">
    <property type="match status" value="1"/>
</dbReference>
<dbReference type="PROSITE" id="PS00251">
    <property type="entry name" value="THD_1"/>
    <property type="match status" value="1"/>
</dbReference>
<evidence type="ECO:0000256" key="3">
    <source>
        <dbReference type="ARBA" id="ARBA00022514"/>
    </source>
</evidence>
<keyword evidence="11" id="KW-1185">Reference proteome</keyword>
<comment type="similarity">
    <text evidence="2">Belongs to the tumor necrosis factor family.</text>
</comment>
<evidence type="ECO:0000313" key="10">
    <source>
        <dbReference type="EMBL" id="CAH0592842.1"/>
    </source>
</evidence>
<reference evidence="10" key="1">
    <citation type="submission" date="2021-12" db="EMBL/GenBank/DDBJ databases">
        <authorList>
            <person name="King R."/>
        </authorList>
    </citation>
    <scope>NUCLEOTIDE SEQUENCE</scope>
</reference>
<evidence type="ECO:0000256" key="2">
    <source>
        <dbReference type="ARBA" id="ARBA00008670"/>
    </source>
</evidence>
<keyword evidence="8" id="KW-0812">Transmembrane</keyword>
<dbReference type="InterPro" id="IPR008983">
    <property type="entry name" value="Tumour_necrosis_fac-like_dom"/>
</dbReference>
<evidence type="ECO:0000313" key="11">
    <source>
        <dbReference type="Proteomes" id="UP001154114"/>
    </source>
</evidence>